<organism evidence="2 3">
    <name type="scientific">Protofrankia coriariae</name>
    <dbReference type="NCBI Taxonomy" id="1562887"/>
    <lineage>
        <taxon>Bacteria</taxon>
        <taxon>Bacillati</taxon>
        <taxon>Actinomycetota</taxon>
        <taxon>Actinomycetes</taxon>
        <taxon>Frankiales</taxon>
        <taxon>Frankiaceae</taxon>
        <taxon>Protofrankia</taxon>
    </lineage>
</organism>
<evidence type="ECO:0000256" key="1">
    <source>
        <dbReference type="SAM" id="MobiDB-lite"/>
    </source>
</evidence>
<evidence type="ECO:0008006" key="4">
    <source>
        <dbReference type="Google" id="ProtNLM"/>
    </source>
</evidence>
<comment type="caution">
    <text evidence="2">The sequence shown here is derived from an EMBL/GenBank/DDBJ whole genome shotgun (WGS) entry which is preliminary data.</text>
</comment>
<sequence length="552" mass="58427">MKVIRTSTASYTRVPNAIVRNRDLSGLARGILAWLLSHRDGYEVTTETIRQAFPQDGRRAVDNALKGLVATGYLARPRRVRRDGGRWTSEPWIVRDVPERDDSGTATVLPDPVTRSDLDVSTDGDEPSTRTVLPVSVSRSAVSWKPVGHQEDQLSEDQFLEEHFDDDDLAHAREQNHHVDNPRAVTVSPPPAVAGTASPDPHPSTPSPDPSPAGSTTGSERDEGSAVPSSASGPWMLTAESLVDREVIGFGVVLDSAARHQLVDAVADRLAAGVEPGVLAEELGGELPPGVDPVTVLLDCVRQAQPDGVRQADAVEGAADDDGTHTRVSTVPTATPAVGSAVDLVQVLIDAVLEHTGRTIDRDLAGKGVAMVLRAKDGTPRAVSDPAAYLRTAVEAAPTRFLPAVVPPAASSSGWPVHMTANARRPRRETDRERSRRALDEEMAKATASGPAGDPSKLVCLTHPAARFRPDGTCPECRPDTTRTAEPGWTGWMAPPPRTASASVPPWCGSCGGDMGHAPAVLEANVSFRTDTGRPGGVPCPRCHPDAVRASA</sequence>
<keyword evidence="3" id="KW-1185">Reference proteome</keyword>
<dbReference type="Proteomes" id="UP000035425">
    <property type="component" value="Unassembled WGS sequence"/>
</dbReference>
<evidence type="ECO:0000313" key="2">
    <source>
        <dbReference type="EMBL" id="KLL11862.1"/>
    </source>
</evidence>
<proteinExistence type="predicted"/>
<feature type="region of interest" description="Disordered" evidence="1">
    <location>
        <begin position="98"/>
        <end position="134"/>
    </location>
</feature>
<feature type="region of interest" description="Disordered" evidence="1">
    <location>
        <begin position="407"/>
        <end position="457"/>
    </location>
</feature>
<protein>
    <recommendedName>
        <fullName evidence="4">Helix-turn-helix domain-containing protein</fullName>
    </recommendedName>
</protein>
<evidence type="ECO:0000313" key="3">
    <source>
        <dbReference type="Proteomes" id="UP000035425"/>
    </source>
</evidence>
<feature type="region of interest" description="Disordered" evidence="1">
    <location>
        <begin position="176"/>
        <end position="233"/>
    </location>
</feature>
<dbReference type="EMBL" id="JWIO01000010">
    <property type="protein sequence ID" value="KLL11862.1"/>
    <property type="molecule type" value="Genomic_DNA"/>
</dbReference>
<feature type="compositionally biased region" description="Basic and acidic residues" evidence="1">
    <location>
        <begin position="428"/>
        <end position="444"/>
    </location>
</feature>
<feature type="compositionally biased region" description="Pro residues" evidence="1">
    <location>
        <begin position="200"/>
        <end position="211"/>
    </location>
</feature>
<name>A0ABR5F587_9ACTN</name>
<feature type="region of interest" description="Disordered" evidence="1">
    <location>
        <begin position="472"/>
        <end position="491"/>
    </location>
</feature>
<reference evidence="2 3" key="1">
    <citation type="submission" date="2014-12" db="EMBL/GenBank/DDBJ databases">
        <title>Frankia sp. BMG5.1 draft genome.</title>
        <authorList>
            <person name="Gtari M."/>
            <person name="Ghodhbane-Gtari F."/>
            <person name="Nouioui I."/>
            <person name="Ktari A."/>
            <person name="Hezbri K."/>
            <person name="Mimouni W."/>
            <person name="Sbissi I."/>
            <person name="Ayari A."/>
            <person name="Yamanaka T."/>
            <person name="Normand P."/>
            <person name="Tisa L.S."/>
            <person name="Boudabous A."/>
        </authorList>
    </citation>
    <scope>NUCLEOTIDE SEQUENCE [LARGE SCALE GENOMIC DNA]</scope>
    <source>
        <strain evidence="2 3">BMG5.1</strain>
    </source>
</reference>
<dbReference type="RefSeq" id="WP_047222554.1">
    <property type="nucleotide sequence ID" value="NZ_JWIO01000010.1"/>
</dbReference>
<gene>
    <name evidence="2" type="ORF">FrCorBMG51_08555</name>
</gene>
<accession>A0ABR5F587</accession>